<keyword evidence="1" id="KW-0812">Transmembrane</keyword>
<evidence type="ECO:0000313" key="3">
    <source>
        <dbReference type="Proteomes" id="UP000467305"/>
    </source>
</evidence>
<dbReference type="RefSeq" id="WP_150900535.1">
    <property type="nucleotide sequence ID" value="NZ_WAAU01000024.1"/>
</dbReference>
<keyword evidence="3" id="KW-1185">Reference proteome</keyword>
<organism evidence="2 3">
    <name type="scientific">Tenacibaculum aiptasiae</name>
    <dbReference type="NCBI Taxonomy" id="426481"/>
    <lineage>
        <taxon>Bacteria</taxon>
        <taxon>Pseudomonadati</taxon>
        <taxon>Bacteroidota</taxon>
        <taxon>Flavobacteriia</taxon>
        <taxon>Flavobacteriales</taxon>
        <taxon>Flavobacteriaceae</taxon>
        <taxon>Tenacibaculum</taxon>
    </lineage>
</organism>
<dbReference type="AlphaFoldDB" id="A0A7J5ACW5"/>
<sequence>MNTLWKYLQYGYLVVGVIFLVEGILKWSSDKEGALIMFGFAIFITLIFFFKRHFRRKIENRNKQR</sequence>
<gene>
    <name evidence="2" type="ORF">F7018_13215</name>
</gene>
<protein>
    <submittedName>
        <fullName evidence="2">Uncharacterized protein</fullName>
    </submittedName>
</protein>
<keyword evidence="1" id="KW-1133">Transmembrane helix</keyword>
<proteinExistence type="predicted"/>
<reference evidence="2 3" key="1">
    <citation type="submission" date="2019-09" db="EMBL/GenBank/DDBJ databases">
        <authorList>
            <person name="Cao W.R."/>
        </authorList>
    </citation>
    <scope>NUCLEOTIDE SEQUENCE [LARGE SCALE GENOMIC DNA]</scope>
    <source>
        <strain evidence="3">a4</strain>
    </source>
</reference>
<keyword evidence="1" id="KW-0472">Membrane</keyword>
<comment type="caution">
    <text evidence="2">The sequence shown here is derived from an EMBL/GenBank/DDBJ whole genome shotgun (WGS) entry which is preliminary data.</text>
</comment>
<feature type="transmembrane region" description="Helical" evidence="1">
    <location>
        <begin position="33"/>
        <end position="50"/>
    </location>
</feature>
<evidence type="ECO:0000313" key="2">
    <source>
        <dbReference type="EMBL" id="KAB1155426.1"/>
    </source>
</evidence>
<evidence type="ECO:0000256" key="1">
    <source>
        <dbReference type="SAM" id="Phobius"/>
    </source>
</evidence>
<dbReference type="OrthoDB" id="1151040at2"/>
<name>A0A7J5ACW5_9FLAO</name>
<dbReference type="Proteomes" id="UP000467305">
    <property type="component" value="Unassembled WGS sequence"/>
</dbReference>
<feature type="transmembrane region" description="Helical" evidence="1">
    <location>
        <begin position="7"/>
        <end position="27"/>
    </location>
</feature>
<dbReference type="EMBL" id="WAAU01000024">
    <property type="protein sequence ID" value="KAB1155426.1"/>
    <property type="molecule type" value="Genomic_DNA"/>
</dbReference>
<accession>A0A7J5ACW5</accession>